<dbReference type="InterPro" id="IPR044770">
    <property type="entry name" value="MFS_spinster-like"/>
</dbReference>
<name>A0ABP1G6L4_9CHLO</name>
<evidence type="ECO:0000256" key="4">
    <source>
        <dbReference type="ARBA" id="ARBA00022989"/>
    </source>
</evidence>
<dbReference type="InterPro" id="IPR020846">
    <property type="entry name" value="MFS_dom"/>
</dbReference>
<comment type="subcellular location">
    <subcellularLocation>
        <location evidence="1">Membrane</location>
        <topology evidence="1">Multi-pass membrane protein</topology>
    </subcellularLocation>
</comment>
<evidence type="ECO:0000256" key="8">
    <source>
        <dbReference type="SAM" id="Phobius"/>
    </source>
</evidence>
<dbReference type="Gene3D" id="1.20.1250.20">
    <property type="entry name" value="MFS general substrate transporter like domains"/>
    <property type="match status" value="1"/>
</dbReference>
<evidence type="ECO:0000313" key="11">
    <source>
        <dbReference type="Proteomes" id="UP001497392"/>
    </source>
</evidence>
<dbReference type="CDD" id="cd17328">
    <property type="entry name" value="MFS_spinster_like"/>
    <property type="match status" value="1"/>
</dbReference>
<keyword evidence="3 8" id="KW-0812">Transmembrane</keyword>
<dbReference type="EMBL" id="CAXHTA020000016">
    <property type="protein sequence ID" value="CAL5226179.1"/>
    <property type="molecule type" value="Genomic_DNA"/>
</dbReference>
<evidence type="ECO:0000256" key="5">
    <source>
        <dbReference type="ARBA" id="ARBA00023136"/>
    </source>
</evidence>
<feature type="region of interest" description="Disordered" evidence="7">
    <location>
        <begin position="432"/>
        <end position="457"/>
    </location>
</feature>
<dbReference type="PROSITE" id="PS50850">
    <property type="entry name" value="MFS"/>
    <property type="match status" value="1"/>
</dbReference>
<gene>
    <name evidence="10" type="primary">g9009</name>
    <name evidence="10" type="ORF">VP750_LOCUS8085</name>
</gene>
<feature type="transmembrane region" description="Helical" evidence="8">
    <location>
        <begin position="43"/>
        <end position="61"/>
    </location>
</feature>
<dbReference type="PANTHER" id="PTHR23505">
    <property type="entry name" value="SPINSTER"/>
    <property type="match status" value="1"/>
</dbReference>
<feature type="transmembrane region" description="Helical" evidence="8">
    <location>
        <begin position="73"/>
        <end position="95"/>
    </location>
</feature>
<feature type="transmembrane region" description="Helical" evidence="8">
    <location>
        <begin position="101"/>
        <end position="118"/>
    </location>
</feature>
<evidence type="ECO:0000256" key="3">
    <source>
        <dbReference type="ARBA" id="ARBA00022692"/>
    </source>
</evidence>
<evidence type="ECO:0000313" key="10">
    <source>
        <dbReference type="EMBL" id="CAL5226179.1"/>
    </source>
</evidence>
<sequence length="457" mass="47726">MNMLVYLDRGVISSNGVNGSQATETDSGTGIQGDFGLSLTQDGYLPAAFLVGLLVSSPIFAEASKHVNAFRLIAVGLGIWTLSTAGCGLALGFWTLILCRMLVGVGEASFVALASPFIDDYAPPGAKSKWLAAFYLCIPVGYALGYIFGGVVAGPLGWRAAFLLEAAAMVPFVLFCALAPPMNLKGMETGNGKRVDAAVGGTQSLWGKLKGAVQELAGDVVTLCSHPVYLSTVAGQTLYTAYIGALAYLGPKAGRDVFSISGETADLIFGAVTVLTGVFGTLAGGIALDRLGSTMPNGLMLCALGMVVGCVFILIGFEAAQGLAAFVPPFAAGQFSVFAIQAPNTAVVLWSVPSRLRPLAMSVQVIVIHVLGDVPSPPLLGLLQEHVQNWRLSIAITTLLLLVGAAFFWLGRWFCRTQPDYREVEAGSRAGYNDSTAAEQPEAPLLQNGRDQHASGV</sequence>
<dbReference type="SUPFAM" id="SSF103473">
    <property type="entry name" value="MFS general substrate transporter"/>
    <property type="match status" value="1"/>
</dbReference>
<feature type="transmembrane region" description="Helical" evidence="8">
    <location>
        <begin position="268"/>
        <end position="287"/>
    </location>
</feature>
<feature type="transmembrane region" description="Helical" evidence="8">
    <location>
        <begin position="228"/>
        <end position="248"/>
    </location>
</feature>
<feature type="transmembrane region" description="Helical" evidence="8">
    <location>
        <begin position="160"/>
        <end position="179"/>
    </location>
</feature>
<keyword evidence="5 8" id="KW-0472">Membrane</keyword>
<protein>
    <submittedName>
        <fullName evidence="10">G9009 protein</fullName>
    </submittedName>
</protein>
<keyword evidence="11" id="KW-1185">Reference proteome</keyword>
<comment type="similarity">
    <text evidence="6">Belongs to the major facilitator superfamily. Spinster (TC 2.A.1.49) family.</text>
</comment>
<reference evidence="10 11" key="1">
    <citation type="submission" date="2024-06" db="EMBL/GenBank/DDBJ databases">
        <authorList>
            <person name="Kraege A."/>
            <person name="Thomma B."/>
        </authorList>
    </citation>
    <scope>NUCLEOTIDE SEQUENCE [LARGE SCALE GENOMIC DNA]</scope>
</reference>
<comment type="caution">
    <text evidence="10">The sequence shown here is derived from an EMBL/GenBank/DDBJ whole genome shotgun (WGS) entry which is preliminary data.</text>
</comment>
<evidence type="ECO:0000256" key="1">
    <source>
        <dbReference type="ARBA" id="ARBA00004141"/>
    </source>
</evidence>
<proteinExistence type="inferred from homology"/>
<accession>A0ABP1G6L4</accession>
<dbReference type="PANTHER" id="PTHR23505:SF79">
    <property type="entry name" value="PROTEIN SPINSTER"/>
    <property type="match status" value="1"/>
</dbReference>
<dbReference type="Pfam" id="PF07690">
    <property type="entry name" value="MFS_1"/>
    <property type="match status" value="1"/>
</dbReference>
<feature type="transmembrane region" description="Helical" evidence="8">
    <location>
        <begin position="392"/>
        <end position="410"/>
    </location>
</feature>
<evidence type="ECO:0000256" key="6">
    <source>
        <dbReference type="ARBA" id="ARBA00024338"/>
    </source>
</evidence>
<dbReference type="InterPro" id="IPR011701">
    <property type="entry name" value="MFS"/>
</dbReference>
<feature type="transmembrane region" description="Helical" evidence="8">
    <location>
        <begin position="299"/>
        <end position="317"/>
    </location>
</feature>
<feature type="domain" description="Major facilitator superfamily (MFS) profile" evidence="9">
    <location>
        <begin position="1"/>
        <end position="416"/>
    </location>
</feature>
<keyword evidence="2" id="KW-0813">Transport</keyword>
<feature type="transmembrane region" description="Helical" evidence="8">
    <location>
        <begin position="130"/>
        <end position="148"/>
    </location>
</feature>
<evidence type="ECO:0000259" key="9">
    <source>
        <dbReference type="PROSITE" id="PS50850"/>
    </source>
</evidence>
<feature type="transmembrane region" description="Helical" evidence="8">
    <location>
        <begin position="323"/>
        <end position="342"/>
    </location>
</feature>
<organism evidence="10 11">
    <name type="scientific">Coccomyxa viridis</name>
    <dbReference type="NCBI Taxonomy" id="1274662"/>
    <lineage>
        <taxon>Eukaryota</taxon>
        <taxon>Viridiplantae</taxon>
        <taxon>Chlorophyta</taxon>
        <taxon>core chlorophytes</taxon>
        <taxon>Trebouxiophyceae</taxon>
        <taxon>Trebouxiophyceae incertae sedis</taxon>
        <taxon>Coccomyxaceae</taxon>
        <taxon>Coccomyxa</taxon>
    </lineage>
</organism>
<evidence type="ECO:0000256" key="2">
    <source>
        <dbReference type="ARBA" id="ARBA00022448"/>
    </source>
</evidence>
<evidence type="ECO:0000256" key="7">
    <source>
        <dbReference type="SAM" id="MobiDB-lite"/>
    </source>
</evidence>
<dbReference type="Proteomes" id="UP001497392">
    <property type="component" value="Unassembled WGS sequence"/>
</dbReference>
<dbReference type="InterPro" id="IPR036259">
    <property type="entry name" value="MFS_trans_sf"/>
</dbReference>
<keyword evidence="4 8" id="KW-1133">Transmembrane helix</keyword>